<evidence type="ECO:0000256" key="13">
    <source>
        <dbReference type="ARBA" id="ARBA00025217"/>
    </source>
</evidence>
<comment type="cofactor">
    <cofactor evidence="1">
        <name>Zn(2+)</name>
        <dbReference type="ChEBI" id="CHEBI:29105"/>
    </cofactor>
</comment>
<evidence type="ECO:0000256" key="12">
    <source>
        <dbReference type="ARBA" id="ARBA00023146"/>
    </source>
</evidence>
<protein>
    <recommendedName>
        <fullName evidence="4">isoleucine--tRNA ligase</fullName>
        <ecNumber evidence="4">6.1.1.5</ecNumber>
    </recommendedName>
</protein>
<comment type="subunit">
    <text evidence="3">Monomer.</text>
</comment>
<dbReference type="Gene3D" id="3.40.50.620">
    <property type="entry name" value="HUPs"/>
    <property type="match status" value="1"/>
</dbReference>
<evidence type="ECO:0000256" key="8">
    <source>
        <dbReference type="ARBA" id="ARBA00022741"/>
    </source>
</evidence>
<reference evidence="16" key="1">
    <citation type="journal article" date="2014" name="Front. Microbiol.">
        <title>High frequency of phylogenetically diverse reductive dehalogenase-homologous genes in deep subseafloor sedimentary metagenomes.</title>
        <authorList>
            <person name="Kawai M."/>
            <person name="Futagami T."/>
            <person name="Toyoda A."/>
            <person name="Takaki Y."/>
            <person name="Nishi S."/>
            <person name="Hori S."/>
            <person name="Arai W."/>
            <person name="Tsubouchi T."/>
            <person name="Morono Y."/>
            <person name="Uchiyama I."/>
            <person name="Ito T."/>
            <person name="Fujiyama A."/>
            <person name="Inagaki F."/>
            <person name="Takami H."/>
        </authorList>
    </citation>
    <scope>NUCLEOTIDE SEQUENCE</scope>
    <source>
        <strain evidence="16">Expedition CK06-06</strain>
    </source>
</reference>
<keyword evidence="6" id="KW-0436">Ligase</keyword>
<sequence>MKRYDKLVRNPAEREDAVLAFWSEHKTFDKSLKMREDDPRFVFFEGPPTVNGWPHLGHMMPRVYKDLFPRYKTMQGFYVGRKAGWDTHGLPVELEVEREIGVDSKPEIEAYGIERFVEKCKKSAQKYKGEWERMIERMGFWIDLDDPYVTYTDEYIETVWWELKQMFDRGLLYQGHKTLPYCPRCGTGLSSHEVAQGYKSVEDVTVTVRLPVVSDDGSIFKASKDVRTSVLTWTTTPWTLPANVAAAVSADATYVEVRQGGERLILVKTLVEKVLQGDVVILREFPGSDLVGLKYEPPYVLTTEPAAHRVYAADFVNMEDGTGIVHIASAFGEDDYQLGQEVGLPFVQPVDLAGKFTSEFPMGAGQFVKDVDPQIIEDLKARELVYRTALYEHEYPFCWRCDT</sequence>
<dbReference type="Gene3D" id="3.90.740.10">
    <property type="entry name" value="Valyl/Leucyl/Isoleucyl-tRNA synthetase, editing domain"/>
    <property type="match status" value="1"/>
</dbReference>
<evidence type="ECO:0000259" key="15">
    <source>
        <dbReference type="Pfam" id="PF00133"/>
    </source>
</evidence>
<feature type="domain" description="Aminoacyl-tRNA synthetase class Ia" evidence="15">
    <location>
        <begin position="18"/>
        <end position="246"/>
    </location>
</feature>
<dbReference type="GO" id="GO:0002161">
    <property type="term" value="F:aminoacyl-tRNA deacylase activity"/>
    <property type="evidence" value="ECO:0007669"/>
    <property type="project" value="InterPro"/>
</dbReference>
<dbReference type="GO" id="GO:0046872">
    <property type="term" value="F:metal ion binding"/>
    <property type="evidence" value="ECO:0007669"/>
    <property type="project" value="UniProtKB-KW"/>
</dbReference>
<comment type="caution">
    <text evidence="16">The sequence shown here is derived from an EMBL/GenBank/DDBJ whole genome shotgun (WGS) entry which is preliminary data.</text>
</comment>
<evidence type="ECO:0000256" key="10">
    <source>
        <dbReference type="ARBA" id="ARBA00022840"/>
    </source>
</evidence>
<dbReference type="GO" id="GO:0006428">
    <property type="term" value="P:isoleucyl-tRNA aminoacylation"/>
    <property type="evidence" value="ECO:0007669"/>
    <property type="project" value="InterPro"/>
</dbReference>
<dbReference type="SUPFAM" id="SSF52374">
    <property type="entry name" value="Nucleotidylyl transferase"/>
    <property type="match status" value="1"/>
</dbReference>
<evidence type="ECO:0000256" key="6">
    <source>
        <dbReference type="ARBA" id="ARBA00022598"/>
    </source>
</evidence>
<dbReference type="InterPro" id="IPR009008">
    <property type="entry name" value="Val/Leu/Ile-tRNA-synth_edit"/>
</dbReference>
<dbReference type="InterPro" id="IPR001412">
    <property type="entry name" value="aa-tRNA-synth_I_CS"/>
</dbReference>
<organism evidence="16">
    <name type="scientific">marine sediment metagenome</name>
    <dbReference type="NCBI Taxonomy" id="412755"/>
    <lineage>
        <taxon>unclassified sequences</taxon>
        <taxon>metagenomes</taxon>
        <taxon>ecological metagenomes</taxon>
    </lineage>
</organism>
<evidence type="ECO:0000256" key="2">
    <source>
        <dbReference type="ARBA" id="ARBA00004496"/>
    </source>
</evidence>
<comment type="subcellular location">
    <subcellularLocation>
        <location evidence="2">Cytoplasm</location>
    </subcellularLocation>
</comment>
<keyword evidence="7" id="KW-0479">Metal-binding</keyword>
<dbReference type="GO" id="GO:0005737">
    <property type="term" value="C:cytoplasm"/>
    <property type="evidence" value="ECO:0007669"/>
    <property type="project" value="UniProtKB-SubCell"/>
</dbReference>
<gene>
    <name evidence="16" type="ORF">S01H1_09981</name>
</gene>
<evidence type="ECO:0000256" key="1">
    <source>
        <dbReference type="ARBA" id="ARBA00001947"/>
    </source>
</evidence>
<proteinExistence type="predicted"/>
<keyword evidence="10" id="KW-0067">ATP-binding</keyword>
<name>X0RI42_9ZZZZ</name>
<dbReference type="Pfam" id="PF00133">
    <property type="entry name" value="tRNA-synt_1"/>
    <property type="match status" value="1"/>
</dbReference>
<dbReference type="EC" id="6.1.1.5" evidence="4"/>
<dbReference type="InterPro" id="IPR014729">
    <property type="entry name" value="Rossmann-like_a/b/a_fold"/>
</dbReference>
<evidence type="ECO:0000256" key="11">
    <source>
        <dbReference type="ARBA" id="ARBA00022917"/>
    </source>
</evidence>
<dbReference type="GO" id="GO:0004822">
    <property type="term" value="F:isoleucine-tRNA ligase activity"/>
    <property type="evidence" value="ECO:0007669"/>
    <property type="project" value="UniProtKB-EC"/>
</dbReference>
<evidence type="ECO:0000256" key="3">
    <source>
        <dbReference type="ARBA" id="ARBA00011245"/>
    </source>
</evidence>
<feature type="non-terminal residue" evidence="16">
    <location>
        <position position="403"/>
    </location>
</feature>
<dbReference type="InterPro" id="IPR002301">
    <property type="entry name" value="Ile-tRNA-ligase"/>
</dbReference>
<keyword evidence="11" id="KW-0648">Protein biosynthesis</keyword>
<dbReference type="PANTHER" id="PTHR42780">
    <property type="entry name" value="SOLEUCYL-TRNA SYNTHETASE"/>
    <property type="match status" value="1"/>
</dbReference>
<comment type="catalytic activity">
    <reaction evidence="14">
        <text>tRNA(Ile) + L-isoleucine + ATP = L-isoleucyl-tRNA(Ile) + AMP + diphosphate</text>
        <dbReference type="Rhea" id="RHEA:11060"/>
        <dbReference type="Rhea" id="RHEA-COMP:9666"/>
        <dbReference type="Rhea" id="RHEA-COMP:9695"/>
        <dbReference type="ChEBI" id="CHEBI:30616"/>
        <dbReference type="ChEBI" id="CHEBI:33019"/>
        <dbReference type="ChEBI" id="CHEBI:58045"/>
        <dbReference type="ChEBI" id="CHEBI:78442"/>
        <dbReference type="ChEBI" id="CHEBI:78528"/>
        <dbReference type="ChEBI" id="CHEBI:456215"/>
        <dbReference type="EC" id="6.1.1.5"/>
    </reaction>
</comment>
<dbReference type="PANTHER" id="PTHR42780:SF1">
    <property type="entry name" value="ISOLEUCINE--TRNA LIGASE, CYTOPLASMIC"/>
    <property type="match status" value="1"/>
</dbReference>
<comment type="function">
    <text evidence="13">Catalyzes the attachment of isoleucine to tRNA(Ile). As IleRS can inadvertently accommodate and process structurally similar amino acids such as valine, to avoid such errors it has two additional distinct tRNA(Ile)-dependent editing activities. One activity is designated as 'pretransfer' editing and involves the hydrolysis of activated Val-AMP. The other activity is designated 'posttransfer' editing and involves deacylation of mischarged Val-tRNA(Ile).</text>
</comment>
<dbReference type="PROSITE" id="PS00178">
    <property type="entry name" value="AA_TRNA_LIGASE_I"/>
    <property type="match status" value="1"/>
</dbReference>
<evidence type="ECO:0000256" key="9">
    <source>
        <dbReference type="ARBA" id="ARBA00022833"/>
    </source>
</evidence>
<dbReference type="AlphaFoldDB" id="X0RI42"/>
<evidence type="ECO:0000256" key="5">
    <source>
        <dbReference type="ARBA" id="ARBA00022490"/>
    </source>
</evidence>
<dbReference type="SUPFAM" id="SSF50677">
    <property type="entry name" value="ValRS/IleRS/LeuRS editing domain"/>
    <property type="match status" value="1"/>
</dbReference>
<evidence type="ECO:0000256" key="4">
    <source>
        <dbReference type="ARBA" id="ARBA00013165"/>
    </source>
</evidence>
<dbReference type="GO" id="GO:0005524">
    <property type="term" value="F:ATP binding"/>
    <property type="evidence" value="ECO:0007669"/>
    <property type="project" value="UniProtKB-KW"/>
</dbReference>
<evidence type="ECO:0000256" key="7">
    <source>
        <dbReference type="ARBA" id="ARBA00022723"/>
    </source>
</evidence>
<keyword evidence="5" id="KW-0963">Cytoplasm</keyword>
<evidence type="ECO:0000256" key="14">
    <source>
        <dbReference type="ARBA" id="ARBA00048359"/>
    </source>
</evidence>
<keyword evidence="9" id="KW-0862">Zinc</keyword>
<dbReference type="FunFam" id="3.40.50.620:FF:000063">
    <property type="entry name" value="Isoleucine--tRNA ligase"/>
    <property type="match status" value="1"/>
</dbReference>
<dbReference type="InterPro" id="IPR002300">
    <property type="entry name" value="aa-tRNA-synth_Ia"/>
</dbReference>
<keyword evidence="8" id="KW-0547">Nucleotide-binding</keyword>
<keyword evidence="12" id="KW-0030">Aminoacyl-tRNA synthetase</keyword>
<dbReference type="InterPro" id="IPR023586">
    <property type="entry name" value="Ile-tRNA-ligase_type2"/>
</dbReference>
<evidence type="ECO:0000313" key="16">
    <source>
        <dbReference type="EMBL" id="GAF68489.1"/>
    </source>
</evidence>
<dbReference type="PRINTS" id="PR00984">
    <property type="entry name" value="TRNASYNTHILE"/>
</dbReference>
<accession>X0RI42</accession>
<dbReference type="EMBL" id="BARS01005096">
    <property type="protein sequence ID" value="GAF68489.1"/>
    <property type="molecule type" value="Genomic_DNA"/>
</dbReference>